<accession>A0A3E0UE56</accession>
<evidence type="ECO:0000259" key="2">
    <source>
        <dbReference type="PROSITE" id="PS51127"/>
    </source>
</evidence>
<feature type="domain" description="Big-1" evidence="2">
    <location>
        <begin position="250"/>
        <end position="347"/>
    </location>
</feature>
<protein>
    <recommendedName>
        <fullName evidence="2">Big-1 domain-containing protein</fullName>
    </recommendedName>
</protein>
<dbReference type="SMART" id="SM00634">
    <property type="entry name" value="BID_1"/>
    <property type="match status" value="4"/>
</dbReference>
<reference evidence="3 4" key="1">
    <citation type="submission" date="2018-08" db="EMBL/GenBank/DDBJ databases">
        <title>Thalassotalea euphylliae genome.</title>
        <authorList>
            <person name="Summers S."/>
            <person name="Rice S.A."/>
            <person name="Freckelton M.L."/>
            <person name="Nedved B.T."/>
            <person name="Hadfield M.G."/>
        </authorList>
    </citation>
    <scope>NUCLEOTIDE SEQUENCE [LARGE SCALE GENOMIC DNA]</scope>
    <source>
        <strain evidence="3 4">H2</strain>
    </source>
</reference>
<proteinExistence type="inferred from homology"/>
<name>A0A3E0UE56_9GAMM</name>
<gene>
    <name evidence="3" type="ORF">DXX92_07040</name>
</gene>
<dbReference type="RefSeq" id="WP_115999804.1">
    <property type="nucleotide sequence ID" value="NZ_QUOV01000001.1"/>
</dbReference>
<dbReference type="EMBL" id="QUOV01000001">
    <property type="protein sequence ID" value="REL35130.1"/>
    <property type="molecule type" value="Genomic_DNA"/>
</dbReference>
<dbReference type="PROSITE" id="PS51257">
    <property type="entry name" value="PROKAR_LIPOPROTEIN"/>
    <property type="match status" value="1"/>
</dbReference>
<dbReference type="InterPro" id="IPR051715">
    <property type="entry name" value="Intimin-Invasin_domain"/>
</dbReference>
<comment type="similarity">
    <text evidence="1">Belongs to the intimin/invasin family.</text>
</comment>
<dbReference type="Pfam" id="PF02369">
    <property type="entry name" value="Big_1"/>
    <property type="match status" value="1"/>
</dbReference>
<comment type="caution">
    <text evidence="3">The sequence shown here is derived from an EMBL/GenBank/DDBJ whole genome shotgun (WGS) entry which is preliminary data.</text>
</comment>
<dbReference type="InterPro" id="IPR003344">
    <property type="entry name" value="Big_1_dom"/>
</dbReference>
<dbReference type="PROSITE" id="PS51127">
    <property type="entry name" value="BIG1"/>
    <property type="match status" value="4"/>
</dbReference>
<evidence type="ECO:0000313" key="3">
    <source>
        <dbReference type="EMBL" id="REL35130.1"/>
    </source>
</evidence>
<dbReference type="Proteomes" id="UP000256999">
    <property type="component" value="Unassembled WGS sequence"/>
</dbReference>
<dbReference type="Gene3D" id="2.60.40.10">
    <property type="entry name" value="Immunoglobulins"/>
    <property type="match status" value="5"/>
</dbReference>
<dbReference type="SUPFAM" id="SSF49373">
    <property type="entry name" value="Invasin/intimin cell-adhesion fragments"/>
    <property type="match status" value="5"/>
</dbReference>
<evidence type="ECO:0000256" key="1">
    <source>
        <dbReference type="ARBA" id="ARBA00010116"/>
    </source>
</evidence>
<feature type="domain" description="Big-1" evidence="2">
    <location>
        <begin position="453"/>
        <end position="548"/>
    </location>
</feature>
<dbReference type="PANTHER" id="PTHR39576:SF2">
    <property type="entry name" value="ATTACHING AND EFFACING PROTEIN HOMOLOG-RELATED"/>
    <property type="match status" value="1"/>
</dbReference>
<evidence type="ECO:0000313" key="4">
    <source>
        <dbReference type="Proteomes" id="UP000256999"/>
    </source>
</evidence>
<dbReference type="AlphaFoldDB" id="A0A3E0UE56"/>
<dbReference type="OrthoDB" id="5620247at2"/>
<feature type="domain" description="Big-1" evidence="2">
    <location>
        <begin position="46"/>
        <end position="141"/>
    </location>
</feature>
<dbReference type="InterPro" id="IPR013783">
    <property type="entry name" value="Ig-like_fold"/>
</dbReference>
<dbReference type="PANTHER" id="PTHR39576">
    <property type="entry name" value="ATTACHING AND EFFACING PROTEIN HOMOLOG-RELATED-RELATED"/>
    <property type="match status" value="1"/>
</dbReference>
<organism evidence="3 4">
    <name type="scientific">Thalassotalea euphylliae</name>
    <dbReference type="NCBI Taxonomy" id="1655234"/>
    <lineage>
        <taxon>Bacteria</taxon>
        <taxon>Pseudomonadati</taxon>
        <taxon>Pseudomonadota</taxon>
        <taxon>Gammaproteobacteria</taxon>
        <taxon>Alteromonadales</taxon>
        <taxon>Colwelliaceae</taxon>
        <taxon>Thalassotalea</taxon>
    </lineage>
</organism>
<dbReference type="InterPro" id="IPR008964">
    <property type="entry name" value="Invasin/intimin_cell_adhesion"/>
</dbReference>
<sequence>MELFRRLSFAMALLTLVGCGGGDGGLSSEGNSDPDNGVGNQTTPIVISLALDNDIVSAAAPIALTATVTQDNQPVPNKLVSFIVSEATLASFSPENGAASTNAEGIATIQVVVGTLAGAGTITASVLNDDDSQSTADIVFTSQGDSIGNEGPEVTSLTLFADSPQIASSGAGEVQLTALVKDSRNNLVEGATVSFEVSSGELEVEKAETETDGLASAKLTTRNPENRLVTITASSGNITDSVLVQVVGTAIQLNGSSALAINDSTDYVLNLRDSDGNGIANQVVDLSVANGSSAQIDIPSMVTTDFTGQAIFTATGLSGGTNSIVAAALGATESLQVSVQSDSFLFTAFDNNNGSVVNPSNALAPDVGLSKSADITLTWLDNGTPVADGTRVDFTSTRGTLSALSGTTVNGQVSVSVQADNAGPAVVTFTGGSGDTALSNQISFEFVAETVETVVAQASPASVEPNGETSVISVTLRDPNDNLVKGKLVDFTLDDTNGGSIFPASAITDSNGSASTVYTSNAVSSQEGVSVTATVRDQQDKADTVNLTVAGRELFLTLGTGNNIEELDITTYNKQYTVFATDADSTPVDNVTLTVTAIPVRYYKGYWAQLFDESGSFVSWVTTGRQPTEDDPTLTSPISCINEDRNLNGILDPGEDTNGDGILTPGNIAAATGQVTTDDQGRALIDVLYPQTYGSWVDIELAVTTRVTGTESREFTIYTLPTSAEDLTEEDVVPPTQNVGLKGPFGGVQSCFTDQ</sequence>
<dbReference type="GO" id="GO:0009279">
    <property type="term" value="C:cell outer membrane"/>
    <property type="evidence" value="ECO:0007669"/>
    <property type="project" value="TreeGrafter"/>
</dbReference>
<feature type="domain" description="Big-1" evidence="2">
    <location>
        <begin position="156"/>
        <end position="247"/>
    </location>
</feature>